<evidence type="ECO:0000313" key="3">
    <source>
        <dbReference type="Proteomes" id="UP001501102"/>
    </source>
</evidence>
<evidence type="ECO:0000256" key="1">
    <source>
        <dbReference type="SAM" id="MobiDB-lite"/>
    </source>
</evidence>
<feature type="compositionally biased region" description="Polar residues" evidence="1">
    <location>
        <begin position="47"/>
        <end position="74"/>
    </location>
</feature>
<evidence type="ECO:0000313" key="2">
    <source>
        <dbReference type="EMBL" id="GAA2922053.1"/>
    </source>
</evidence>
<keyword evidence="3" id="KW-1185">Reference proteome</keyword>
<dbReference type="Proteomes" id="UP001501102">
    <property type="component" value="Unassembled WGS sequence"/>
</dbReference>
<comment type="caution">
    <text evidence="2">The sequence shown here is derived from an EMBL/GenBank/DDBJ whole genome shotgun (WGS) entry which is preliminary data.</text>
</comment>
<protein>
    <submittedName>
        <fullName evidence="2">Uncharacterized protein</fullName>
    </submittedName>
</protein>
<accession>A0ABN3WPN7</accession>
<reference evidence="2 3" key="1">
    <citation type="journal article" date="2019" name="Int. J. Syst. Evol. Microbiol.">
        <title>The Global Catalogue of Microorganisms (GCM) 10K type strain sequencing project: providing services to taxonomists for standard genome sequencing and annotation.</title>
        <authorList>
            <consortium name="The Broad Institute Genomics Platform"/>
            <consortium name="The Broad Institute Genome Sequencing Center for Infectious Disease"/>
            <person name="Wu L."/>
            <person name="Ma J."/>
        </authorList>
    </citation>
    <scope>NUCLEOTIDE SEQUENCE [LARGE SCALE GENOMIC DNA]</scope>
    <source>
        <strain evidence="2 3">JCM 4087</strain>
    </source>
</reference>
<feature type="compositionally biased region" description="Polar residues" evidence="1">
    <location>
        <begin position="85"/>
        <end position="96"/>
    </location>
</feature>
<sequence>MSSSSITPLCAFPATGEVSWVRTTMPSVQAMVQEAAGLRWPSISTMHCRQAPTGSSSGWSQKRGISTPTSSAARMTSVPLGTDTGMPSTVTETRSPSGGAPVDFAVTVMRAPPGATGRPTPWTSPGRRGSPGP</sequence>
<dbReference type="EMBL" id="BAAAXZ010000067">
    <property type="protein sequence ID" value="GAA2922053.1"/>
    <property type="molecule type" value="Genomic_DNA"/>
</dbReference>
<feature type="region of interest" description="Disordered" evidence="1">
    <location>
        <begin position="47"/>
        <end position="133"/>
    </location>
</feature>
<organism evidence="2 3">
    <name type="scientific">Streptomyces thioluteus</name>
    <dbReference type="NCBI Taxonomy" id="66431"/>
    <lineage>
        <taxon>Bacteria</taxon>
        <taxon>Bacillati</taxon>
        <taxon>Actinomycetota</taxon>
        <taxon>Actinomycetes</taxon>
        <taxon>Kitasatosporales</taxon>
        <taxon>Streptomycetaceae</taxon>
        <taxon>Streptomyces</taxon>
    </lineage>
</organism>
<gene>
    <name evidence="2" type="ORF">GCM10020221_17780</name>
</gene>
<proteinExistence type="predicted"/>
<name>A0ABN3WPN7_STRTU</name>